<feature type="compositionally biased region" description="Low complexity" evidence="7">
    <location>
        <begin position="599"/>
        <end position="611"/>
    </location>
</feature>
<evidence type="ECO:0000256" key="5">
    <source>
        <dbReference type="ARBA" id="ARBA00023242"/>
    </source>
</evidence>
<feature type="compositionally biased region" description="Low complexity" evidence="7">
    <location>
        <begin position="702"/>
        <end position="713"/>
    </location>
</feature>
<proteinExistence type="inferred from homology"/>
<dbReference type="PANTHER" id="PTHR14898">
    <property type="entry name" value="ENHANCER OF POLYCOMB"/>
    <property type="match status" value="1"/>
</dbReference>
<evidence type="ECO:0000256" key="3">
    <source>
        <dbReference type="ARBA" id="ARBA00023015"/>
    </source>
</evidence>
<dbReference type="GO" id="GO:0035267">
    <property type="term" value="C:NuA4 histone acetyltransferase complex"/>
    <property type="evidence" value="ECO:0007669"/>
    <property type="project" value="InterPro"/>
</dbReference>
<comment type="subcellular location">
    <subcellularLocation>
        <location evidence="1 6">Nucleus</location>
    </subcellularLocation>
</comment>
<comment type="caution">
    <text evidence="9">The sequence shown here is derived from an EMBL/GenBank/DDBJ whole genome shotgun (WGS) entry which is preliminary data.</text>
</comment>
<sequence length="855" mass="88325">MGDRSLRTSFRPRPVDIGRQLNIVRDVAELDNSEEVNQAQGAAPSEQAPPTTHQKKKKEVKEIPVPEVGFIPGYTREYLPVFRIPETYIRSKGGVGLAKEDYVEYDLDNEDEDWLEAYNAGAANRLSEEKFEQMLWRLETSNADANQRIMNEPGYAPDYRVLPAAVAATHNMSREEALSVLRKYATAREPILVAVYEYWKNKRERWGKPFMRRLQAPTNPSDTNPYNVFRPRERVNRPQTRRRRENTQDCLDKLRQIRESMLKSLELTELVLFRETRKRDMLRLDLDMQRYQIARHHLPPAQHPAIEAEAAAQLAATTGRTRHGEARLRAYLDNSASLSASTTSYDTPLRRALARKRRRQENEGLVNGDGIARLPPPPLPADDEMLILFSPDPVKLAGVAAAPPPPGPGTFGIAAFAPDMPPVKPPMVALAPGLDPRCVRARVGRCGRTMFTRCDPLTLEPHPPLDPTAAAAGAAANGAGGGGGPTHVFTPARHPLLHSAQQPSLPWAAVLDLELLPEGVVDKAALKALRERRLNADRNNALALRTTCAALTQQAAGGMLGTSGVTGAAAAAAAPPIPLPALASPPPAAPPAPAPAASPPVAATGPAGALPHRPPPPPGAPLQGAPAGTLPHMPAPGAPAGTLPHVPPGGTGAAPPAAVVAATPGGPTLPGAGASGSLAATPVPGSAPGSAGVGQARKVPKAPGAPGSVAGTPATAAAAGATPAAANAVAASRSPSPGGPGVAPKQVAPGGAAPAVPPAAHATPAAVPGMPGAPSAVTPAPTVGGVAVPVAEAAAADAPGGAVKTLLTQQAAAGPSSASQLKRGPARVTKTGSKAANGEAPSAPPVNTTVPMDTL</sequence>
<dbReference type="Proteomes" id="UP000650467">
    <property type="component" value="Unassembled WGS sequence"/>
</dbReference>
<gene>
    <name evidence="9" type="ORF">HXX76_002386</name>
</gene>
<evidence type="ECO:0000256" key="1">
    <source>
        <dbReference type="ARBA" id="ARBA00004123"/>
    </source>
</evidence>
<dbReference type="EMBL" id="JAEHOC010000004">
    <property type="protein sequence ID" value="KAG2442300.1"/>
    <property type="molecule type" value="Genomic_DNA"/>
</dbReference>
<evidence type="ECO:0000256" key="7">
    <source>
        <dbReference type="SAM" id="MobiDB-lite"/>
    </source>
</evidence>
<name>A0A835W7H7_CHLIN</name>
<keyword evidence="4 6" id="KW-0804">Transcription</keyword>
<dbReference type="Pfam" id="PF10513">
    <property type="entry name" value="EPL1"/>
    <property type="match status" value="1"/>
</dbReference>
<evidence type="ECO:0000256" key="4">
    <source>
        <dbReference type="ARBA" id="ARBA00023163"/>
    </source>
</evidence>
<organism evidence="9 10">
    <name type="scientific">Chlamydomonas incerta</name>
    <dbReference type="NCBI Taxonomy" id="51695"/>
    <lineage>
        <taxon>Eukaryota</taxon>
        <taxon>Viridiplantae</taxon>
        <taxon>Chlorophyta</taxon>
        <taxon>core chlorophytes</taxon>
        <taxon>Chlorophyceae</taxon>
        <taxon>CS clade</taxon>
        <taxon>Chlamydomonadales</taxon>
        <taxon>Chlamydomonadaceae</taxon>
        <taxon>Chlamydomonas</taxon>
    </lineage>
</organism>
<feature type="compositionally biased region" description="Polar residues" evidence="7">
    <location>
        <begin position="845"/>
        <end position="855"/>
    </location>
</feature>
<accession>A0A835W7H7</accession>
<dbReference type="InterPro" id="IPR024943">
    <property type="entry name" value="Enhancer_polycomb"/>
</dbReference>
<protein>
    <recommendedName>
        <fullName evidence="6">Enhancer of polycomb-like protein</fullName>
    </recommendedName>
</protein>
<dbReference type="AlphaFoldDB" id="A0A835W7H7"/>
<feature type="region of interest" description="Disordered" evidence="7">
    <location>
        <begin position="32"/>
        <end position="60"/>
    </location>
</feature>
<keyword evidence="5 6" id="KW-0539">Nucleus</keyword>
<keyword evidence="10" id="KW-1185">Reference proteome</keyword>
<dbReference type="InterPro" id="IPR019542">
    <property type="entry name" value="Enhancer_polycomb-like_N"/>
</dbReference>
<feature type="region of interest" description="Disordered" evidence="7">
    <location>
        <begin position="812"/>
        <end position="855"/>
    </location>
</feature>
<dbReference type="OrthoDB" id="435275at2759"/>
<dbReference type="GO" id="GO:0006357">
    <property type="term" value="P:regulation of transcription by RNA polymerase II"/>
    <property type="evidence" value="ECO:0007669"/>
    <property type="project" value="InterPro"/>
</dbReference>
<keyword evidence="3 6" id="KW-0805">Transcription regulation</keyword>
<comment type="similarity">
    <text evidence="2 6">Belongs to the enhancer of polycomb family.</text>
</comment>
<evidence type="ECO:0000313" key="9">
    <source>
        <dbReference type="EMBL" id="KAG2442300.1"/>
    </source>
</evidence>
<feature type="region of interest" description="Disordered" evidence="7">
    <location>
        <begin position="729"/>
        <end position="763"/>
    </location>
</feature>
<feature type="region of interest" description="Disordered" evidence="7">
    <location>
        <begin position="584"/>
        <end position="713"/>
    </location>
</feature>
<feature type="compositionally biased region" description="Low complexity" evidence="7">
    <location>
        <begin position="653"/>
        <end position="682"/>
    </location>
</feature>
<reference evidence="9" key="1">
    <citation type="journal article" date="2020" name="bioRxiv">
        <title>Comparative genomics of Chlamydomonas.</title>
        <authorList>
            <person name="Craig R.J."/>
            <person name="Hasan A.R."/>
            <person name="Ness R.W."/>
            <person name="Keightley P.D."/>
        </authorList>
    </citation>
    <scope>NUCLEOTIDE SEQUENCE</scope>
    <source>
        <strain evidence="9">SAG 7.73</strain>
    </source>
</reference>
<feature type="domain" description="Enhancer of polycomb-like N-terminal" evidence="8">
    <location>
        <begin position="35"/>
        <end position="140"/>
    </location>
</feature>
<feature type="compositionally biased region" description="Pro residues" evidence="7">
    <location>
        <begin position="584"/>
        <end position="598"/>
    </location>
</feature>
<evidence type="ECO:0000256" key="6">
    <source>
        <dbReference type="RuleBase" id="RU361124"/>
    </source>
</evidence>
<evidence type="ECO:0000313" key="10">
    <source>
        <dbReference type="Proteomes" id="UP000650467"/>
    </source>
</evidence>
<evidence type="ECO:0000259" key="8">
    <source>
        <dbReference type="Pfam" id="PF10513"/>
    </source>
</evidence>
<feature type="region of interest" description="Disordered" evidence="7">
    <location>
        <begin position="357"/>
        <end position="377"/>
    </location>
</feature>
<evidence type="ECO:0000256" key="2">
    <source>
        <dbReference type="ARBA" id="ARBA00008035"/>
    </source>
</evidence>
<feature type="compositionally biased region" description="Low complexity" evidence="7">
    <location>
        <begin position="621"/>
        <end position="631"/>
    </location>
</feature>
<dbReference type="GO" id="GO:0005634">
    <property type="term" value="C:nucleus"/>
    <property type="evidence" value="ECO:0007669"/>
    <property type="project" value="UniProtKB-SubCell"/>
</dbReference>